<dbReference type="GO" id="GO:0000463">
    <property type="term" value="P:maturation of LSU-rRNA from tricistronic rRNA transcript (SSU-rRNA, 5.8S rRNA, LSU-rRNA)"/>
    <property type="evidence" value="ECO:0007669"/>
    <property type="project" value="EnsemblFungi"/>
</dbReference>
<dbReference type="SUPFAM" id="SSF54928">
    <property type="entry name" value="RNA-binding domain, RBD"/>
    <property type="match status" value="4"/>
</dbReference>
<protein>
    <recommendedName>
        <fullName evidence="8">RRM domain-containing protein</fullName>
    </recommendedName>
</protein>
<dbReference type="OrthoDB" id="267048at2759"/>
<evidence type="ECO:0000256" key="1">
    <source>
        <dbReference type="ARBA" id="ARBA00004604"/>
    </source>
</evidence>
<feature type="region of interest" description="Disordered" evidence="7">
    <location>
        <begin position="235"/>
        <end position="355"/>
    </location>
</feature>
<feature type="compositionally biased region" description="Basic and acidic residues" evidence="7">
    <location>
        <begin position="698"/>
        <end position="711"/>
    </location>
</feature>
<keyword evidence="3" id="KW-0677">Repeat</keyword>
<keyword evidence="10" id="KW-1185">Reference proteome</keyword>
<proteinExistence type="predicted"/>
<feature type="compositionally biased region" description="Basic residues" evidence="7">
    <location>
        <begin position="786"/>
        <end position="795"/>
    </location>
</feature>
<sequence>MSDTSDKSNQVQNNESGVIPESSTSQVAKPAKQVNDDGLDHRTLFVRAIPSEATSDQLSEFFSQFVPVKHAVIVTDDQKQSRGFGFVSFTEDDDTLTALVESRKTKFMDKFLRVDIAKRRDRKEKNVSGDGSLLGNGYRERSKTEPVEKRRARLIIRNLPWSCKKPDELKKIFSRYGAVFDAYVPKKKGGQMCGFAFVVMKKIAAAERAVKECQGLKIDGREVAVDFAVEKSKWEQIKEQEGSEENDGDKNEVNKDEEMDSESDEDEEAAGGLGGIDAEEEDDDDEDDNEAQEEDAENFNQLNEINSDDEVEEEEEEEEEDDDDVSIKVDGDESSGDDNEKEIHQENVPPKKKANKQEAFSIFVRNIPYDADESSLKEHFESFGPVKYALPVIDKETGLARGSAFVAFKTAKAYTECLENAPSNTGSTSMLIADDVSPQYVYQGRILSIVSAVDRQSADKLAERNSLKRKEEFGKAPAEKDKRNLYLLNEGRITEHSKLAQFISKTDMELREKSYKLRVQQLNKNPTLHLSLTRLAIRNLPRAMNAKALKALGRKAVVQFATEVKEGKRQPLSKEEVSRSNKLRKEILEEIEEKSKNSKHKGVVKQAKVIMEVKGSGDEGRSRGYGFIEFRDHKAALQGLRWLNAHEVTTQEILEGMNDDEKKLAKLDGLSKRKLIVEFAVENAQVVKRRREKELIGRKFNKEGGKEGDHQSRKRKRNGDDGNDDDADGNGNSAALKKQKRKGSLKKGNMNKGGKMKSQQDSTDNGVKEPKNKSGLSDNIKLIIGQKRKRRKGKK</sequence>
<dbReference type="PANTHER" id="PTHR48039:SF5">
    <property type="entry name" value="RNA-BINDING PROTEIN 28"/>
    <property type="match status" value="1"/>
</dbReference>
<dbReference type="OMA" id="FTHRHAL"/>
<dbReference type="Pfam" id="PF00076">
    <property type="entry name" value="RRM_1"/>
    <property type="match status" value="3"/>
</dbReference>
<feature type="compositionally biased region" description="Polar residues" evidence="7">
    <location>
        <begin position="7"/>
        <end position="27"/>
    </location>
</feature>
<feature type="compositionally biased region" description="Acidic residues" evidence="7">
    <location>
        <begin position="306"/>
        <end position="324"/>
    </location>
</feature>
<feature type="domain" description="RRM" evidence="8">
    <location>
        <begin position="533"/>
        <end position="682"/>
    </location>
</feature>
<evidence type="ECO:0000256" key="2">
    <source>
        <dbReference type="ARBA" id="ARBA00022553"/>
    </source>
</evidence>
<accession>A5DWU7</accession>
<dbReference type="GO" id="GO:0070180">
    <property type="term" value="F:large ribosomal subunit rRNA binding"/>
    <property type="evidence" value="ECO:0007669"/>
    <property type="project" value="EnsemblFungi"/>
</dbReference>
<dbReference type="InterPro" id="IPR051945">
    <property type="entry name" value="RRM_MRD1_RNA_proc_ribogen"/>
</dbReference>
<feature type="domain" description="RRM" evidence="8">
    <location>
        <begin position="152"/>
        <end position="230"/>
    </location>
</feature>
<dbReference type="InterPro" id="IPR000504">
    <property type="entry name" value="RRM_dom"/>
</dbReference>
<reference evidence="9 10" key="1">
    <citation type="journal article" date="2009" name="Nature">
        <title>Evolution of pathogenicity and sexual reproduction in eight Candida genomes.</title>
        <authorList>
            <person name="Butler G."/>
            <person name="Rasmussen M.D."/>
            <person name="Lin M.F."/>
            <person name="Santos M.A."/>
            <person name="Sakthikumar S."/>
            <person name="Munro C.A."/>
            <person name="Rheinbay E."/>
            <person name="Grabherr M."/>
            <person name="Forche A."/>
            <person name="Reedy J.L."/>
            <person name="Agrafioti I."/>
            <person name="Arnaud M.B."/>
            <person name="Bates S."/>
            <person name="Brown A.J."/>
            <person name="Brunke S."/>
            <person name="Costanzo M.C."/>
            <person name="Fitzpatrick D.A."/>
            <person name="de Groot P.W."/>
            <person name="Harris D."/>
            <person name="Hoyer L.L."/>
            <person name="Hube B."/>
            <person name="Klis F.M."/>
            <person name="Kodira C."/>
            <person name="Lennard N."/>
            <person name="Logue M.E."/>
            <person name="Martin R."/>
            <person name="Neiman A.M."/>
            <person name="Nikolaou E."/>
            <person name="Quail M.A."/>
            <person name="Quinn J."/>
            <person name="Santos M.C."/>
            <person name="Schmitzberger F.F."/>
            <person name="Sherlock G."/>
            <person name="Shah P."/>
            <person name="Silverstein K.A."/>
            <person name="Skrzypek M.S."/>
            <person name="Soll D."/>
            <person name="Staggs R."/>
            <person name="Stansfield I."/>
            <person name="Stumpf M.P."/>
            <person name="Sudbery P.E."/>
            <person name="Srikantha T."/>
            <person name="Zeng Q."/>
            <person name="Berman J."/>
            <person name="Berriman M."/>
            <person name="Heitman J."/>
            <person name="Gow N.A."/>
            <person name="Lorenz M.C."/>
            <person name="Birren B.W."/>
            <person name="Kellis M."/>
            <person name="Cuomo C.A."/>
        </authorList>
    </citation>
    <scope>NUCLEOTIDE SEQUENCE [LARGE SCALE GENOMIC DNA]</scope>
    <source>
        <strain evidence="10">ATCC 11503 / BCRC 21390 / CBS 2605 / JCM 1781 / NBRC 1676 / NRRL YB-4239</strain>
    </source>
</reference>
<dbReference type="InParanoid" id="A5DWU7"/>
<keyword evidence="2" id="KW-0597">Phosphoprotein</keyword>
<dbReference type="AlphaFoldDB" id="A5DWU7"/>
<dbReference type="Proteomes" id="UP000001996">
    <property type="component" value="Unassembled WGS sequence"/>
</dbReference>
<dbReference type="CDD" id="cd12677">
    <property type="entry name" value="RRM4_Nop4p"/>
    <property type="match status" value="1"/>
</dbReference>
<feature type="region of interest" description="Disordered" evidence="7">
    <location>
        <begin position="1"/>
        <end position="36"/>
    </location>
</feature>
<dbReference type="VEuPathDB" id="FungiDB:LELG_01834"/>
<dbReference type="InterPro" id="IPR034809">
    <property type="entry name" value="Nop4_RRM4"/>
</dbReference>
<comment type="subcellular location">
    <subcellularLocation>
        <location evidence="1">Nucleus</location>
        <location evidence="1">Nucleolus</location>
    </subcellularLocation>
</comment>
<dbReference type="PROSITE" id="PS50102">
    <property type="entry name" value="RRM"/>
    <property type="match status" value="4"/>
</dbReference>
<dbReference type="FunCoup" id="A5DWU7">
    <property type="interactions" value="1208"/>
</dbReference>
<dbReference type="PANTHER" id="PTHR48039">
    <property type="entry name" value="RNA-BINDING MOTIF PROTEIN 14B"/>
    <property type="match status" value="1"/>
</dbReference>
<feature type="compositionally biased region" description="Acidic residues" evidence="7">
    <location>
        <begin position="277"/>
        <end position="297"/>
    </location>
</feature>
<dbReference type="Gene3D" id="3.30.70.330">
    <property type="match status" value="4"/>
</dbReference>
<evidence type="ECO:0000256" key="3">
    <source>
        <dbReference type="ARBA" id="ARBA00022737"/>
    </source>
</evidence>
<feature type="compositionally biased region" description="Low complexity" evidence="7">
    <location>
        <begin position="746"/>
        <end position="757"/>
    </location>
</feature>
<dbReference type="KEGG" id="lel:PVL30_001806"/>
<gene>
    <name evidence="9" type="ORF">LELG_01834</name>
</gene>
<dbReference type="GeneID" id="5233854"/>
<dbReference type="InterPro" id="IPR035979">
    <property type="entry name" value="RBD_domain_sf"/>
</dbReference>
<dbReference type="FunFam" id="3.30.70.330:FF:000680">
    <property type="entry name" value="NOP4p Nucleolar protein"/>
    <property type="match status" value="1"/>
</dbReference>
<dbReference type="GO" id="GO:0042802">
    <property type="term" value="F:identical protein binding"/>
    <property type="evidence" value="ECO:0007669"/>
    <property type="project" value="EnsemblFungi"/>
</dbReference>
<evidence type="ECO:0000313" key="9">
    <source>
        <dbReference type="EMBL" id="EDK43655.1"/>
    </source>
</evidence>
<evidence type="ECO:0000313" key="10">
    <source>
        <dbReference type="Proteomes" id="UP000001996"/>
    </source>
</evidence>
<keyword evidence="5" id="KW-0539">Nucleus</keyword>
<keyword evidence="4 6" id="KW-0694">RNA-binding</keyword>
<dbReference type="STRING" id="379508.A5DWU7"/>
<name>A5DWU7_LODEL</name>
<dbReference type="SMART" id="SM00360">
    <property type="entry name" value="RRM"/>
    <property type="match status" value="4"/>
</dbReference>
<feature type="domain" description="RRM" evidence="8">
    <location>
        <begin position="42"/>
        <end position="119"/>
    </location>
</feature>
<dbReference type="InterPro" id="IPR012677">
    <property type="entry name" value="Nucleotide-bd_a/b_plait_sf"/>
</dbReference>
<dbReference type="GO" id="GO:0003729">
    <property type="term" value="F:mRNA binding"/>
    <property type="evidence" value="ECO:0007669"/>
    <property type="project" value="TreeGrafter"/>
</dbReference>
<dbReference type="HOGENOM" id="CLU_011608_3_0_1"/>
<dbReference type="eggNOG" id="KOG0127">
    <property type="taxonomic scope" value="Eukaryota"/>
</dbReference>
<evidence type="ECO:0000256" key="6">
    <source>
        <dbReference type="PROSITE-ProRule" id="PRU00176"/>
    </source>
</evidence>
<dbReference type="EMBL" id="CH981525">
    <property type="protein sequence ID" value="EDK43655.1"/>
    <property type="molecule type" value="Genomic_DNA"/>
</dbReference>
<feature type="compositionally biased region" description="Acidic residues" evidence="7">
    <location>
        <begin position="257"/>
        <end position="269"/>
    </location>
</feature>
<feature type="domain" description="RRM" evidence="8">
    <location>
        <begin position="360"/>
        <end position="454"/>
    </location>
</feature>
<evidence type="ECO:0000256" key="4">
    <source>
        <dbReference type="ARBA" id="ARBA00022884"/>
    </source>
</evidence>
<feature type="region of interest" description="Disordered" evidence="7">
    <location>
        <begin position="698"/>
        <end position="795"/>
    </location>
</feature>
<organism evidence="9 10">
    <name type="scientific">Lodderomyces elongisporus (strain ATCC 11503 / CBS 2605 / JCM 1781 / NBRC 1676 / NRRL YB-4239)</name>
    <name type="common">Yeast</name>
    <name type="synonym">Saccharomyces elongisporus</name>
    <dbReference type="NCBI Taxonomy" id="379508"/>
    <lineage>
        <taxon>Eukaryota</taxon>
        <taxon>Fungi</taxon>
        <taxon>Dikarya</taxon>
        <taxon>Ascomycota</taxon>
        <taxon>Saccharomycotina</taxon>
        <taxon>Pichiomycetes</taxon>
        <taxon>Debaryomycetaceae</taxon>
        <taxon>Candida/Lodderomyces clade</taxon>
        <taxon>Lodderomyces</taxon>
    </lineage>
</organism>
<dbReference type="GO" id="GO:0005730">
    <property type="term" value="C:nucleolus"/>
    <property type="evidence" value="ECO:0007669"/>
    <property type="project" value="UniProtKB-SubCell"/>
</dbReference>
<evidence type="ECO:0000256" key="5">
    <source>
        <dbReference type="ARBA" id="ARBA00023242"/>
    </source>
</evidence>
<evidence type="ECO:0000259" key="8">
    <source>
        <dbReference type="PROSITE" id="PS50102"/>
    </source>
</evidence>
<evidence type="ECO:0000256" key="7">
    <source>
        <dbReference type="SAM" id="MobiDB-lite"/>
    </source>
</evidence>